<organism evidence="2 3">
    <name type="scientific">Streptomyces xanthophaeus</name>
    <dbReference type="NCBI Taxonomy" id="67385"/>
    <lineage>
        <taxon>Bacteria</taxon>
        <taxon>Bacillati</taxon>
        <taxon>Actinomycetota</taxon>
        <taxon>Actinomycetes</taxon>
        <taxon>Kitasatosporales</taxon>
        <taxon>Streptomycetaceae</taxon>
        <taxon>Streptomyces</taxon>
    </lineage>
</organism>
<keyword evidence="3" id="KW-1185">Reference proteome</keyword>
<proteinExistence type="predicted"/>
<sequence length="123" mass="12311">MRIKVPSGAVAAAPVAVASVVARGCTCVCRPVGRFVCAVMCPFMCPFMCALPAKVVGNGVAWGGVARFLLPIVGSPLSPRHPGTDGPRTVVLSPVRPGAGSGPGRDSAGIGAGPVPGFQRFLS</sequence>
<gene>
    <name evidence="2" type="ORF">Sxan_39940</name>
</gene>
<reference evidence="2" key="1">
    <citation type="submission" date="2020-09" db="EMBL/GenBank/DDBJ databases">
        <title>Whole genome shotgun sequence of Streptomyces xanthophaeus NBRC 12829.</title>
        <authorList>
            <person name="Komaki H."/>
            <person name="Tamura T."/>
        </authorList>
    </citation>
    <scope>NUCLEOTIDE SEQUENCE</scope>
    <source>
        <strain evidence="2">NBRC 12829</strain>
    </source>
</reference>
<evidence type="ECO:0000313" key="2">
    <source>
        <dbReference type="EMBL" id="GHI86630.1"/>
    </source>
</evidence>
<protein>
    <submittedName>
        <fullName evidence="2">Uncharacterized protein</fullName>
    </submittedName>
</protein>
<evidence type="ECO:0000313" key="3">
    <source>
        <dbReference type="Proteomes" id="UP000600026"/>
    </source>
</evidence>
<name>A0A919LD36_9ACTN</name>
<comment type="caution">
    <text evidence="2">The sequence shown here is derived from an EMBL/GenBank/DDBJ whole genome shotgun (WGS) entry which is preliminary data.</text>
</comment>
<dbReference type="Proteomes" id="UP000600026">
    <property type="component" value="Unassembled WGS sequence"/>
</dbReference>
<dbReference type="EMBL" id="BNEE01000006">
    <property type="protein sequence ID" value="GHI86630.1"/>
    <property type="molecule type" value="Genomic_DNA"/>
</dbReference>
<feature type="region of interest" description="Disordered" evidence="1">
    <location>
        <begin position="78"/>
        <end position="123"/>
    </location>
</feature>
<accession>A0A919LD36</accession>
<dbReference type="AlphaFoldDB" id="A0A919LD36"/>
<evidence type="ECO:0000256" key="1">
    <source>
        <dbReference type="SAM" id="MobiDB-lite"/>
    </source>
</evidence>